<dbReference type="GO" id="GO:0016020">
    <property type="term" value="C:membrane"/>
    <property type="evidence" value="ECO:0007669"/>
    <property type="project" value="UniProtKB-SubCell"/>
</dbReference>
<dbReference type="InterPro" id="IPR049453">
    <property type="entry name" value="Memb_transporter_dom"/>
</dbReference>
<dbReference type="GeneID" id="63801911"/>
<dbReference type="EMBL" id="MCFD01000001">
    <property type="protein sequence ID" value="ORX74452.1"/>
    <property type="molecule type" value="Genomic_DNA"/>
</dbReference>
<evidence type="ECO:0000256" key="1">
    <source>
        <dbReference type="ARBA" id="ARBA00004141"/>
    </source>
</evidence>
<comment type="caution">
    <text evidence="8">The sequence shown here is derived from an EMBL/GenBank/DDBJ whole genome shotgun (WGS) entry which is preliminary data.</text>
</comment>
<dbReference type="InterPro" id="IPR052430">
    <property type="entry name" value="IVT-Associated"/>
</dbReference>
<feature type="compositionally biased region" description="Polar residues" evidence="5">
    <location>
        <begin position="805"/>
        <end position="820"/>
    </location>
</feature>
<accession>A0A1Y1WLT3</accession>
<evidence type="ECO:0000256" key="6">
    <source>
        <dbReference type="SAM" id="Phobius"/>
    </source>
</evidence>
<evidence type="ECO:0000313" key="8">
    <source>
        <dbReference type="EMBL" id="ORX74452.1"/>
    </source>
</evidence>
<sequence>MHIVVAVLLGMSISMLVGWFVRPMTAGQNLRKNLRNTLASLRDLLPQLLEPIVSDVTPSNTQQKLHGAKPEELKEGLRLHRQKLQSLKKQLSEITLEPTEWHIWARRRKLAALVACLDGLSLHLSSMSSGLELRVIDHNSDAYEGDLDTAAYSAVIQRIRAPLMTLGLDMVDNALDRDQQQSLRLFSSYYDGICECDDSPVHINEFEIPQNPAECSGVCNRCGRHRDYDPVTTKIMRLRAEMVDVIQAFQEDYDEAVNDLASLPISPRLRASMAGPIMDSPATWTQPPTMDSLRDGIGQKKSTTTEEQLFIVYFFVFSMREFVDELFGILPQVAAVCRPPRPFRQTFRRAMQPRKLTAKARAFVVWVVGLFWALWNTGATTELEARYEVAQFADPRSLHAPRPMTKVQRMSHAIWKACMWARRLNVKFATKYALLITILSLPCYWSMETYLEYRRQRLEWMVISAAAIMVPTVGGSALVSVYRILGTCAGGLAAFLVYEVGKDTPALAYALLVMFSVPCFHIILNGKYPKIGQFALITFGVILINKWVAREDQMESAFSLAMRRTLSVAFGVMAGMLVTMYVWPYEARVRVRQALSWWLQTGSMLYDQLWNSLWLSYATPAQNAAAHSALQTGQAQAVSEPAEWHALTTTLLNDTQNEPRLKGPFPIDAYKRILNACQRVLDAMVAARWVMLPVPMVVASRLDQFPPLPPAASERPATADTIQKTDAFCRNEFEAPAPPELVVDTTELAPIERLSAADIKNQLDNCRQHQRHSSSESDEGDHGYRTFPTARRSQSRMSQSSSVSLPDSTTDSSVLESGNTTEEEEGRILLDLPIGMASTVMLEREQLELDRLVISGQHSTPHSPRLRPQSSGSVGRSSPANADAYDSDDDGEIHSHGYVRERYEGEISQRISKIVEEDLLKRTAAVREQRDALVALTMYVLASALILKTPLPAVLPPIHAAQRRVAEALSDILDPTATAVSHIAGLDSLPSDDGEDLDAEKEQIVQRAVARIRYVFYYTQVMLGWEIVQELSIVGGLMRELYGSYGAASSSLTLPR</sequence>
<feature type="compositionally biased region" description="Polar residues" evidence="5">
    <location>
        <begin position="857"/>
        <end position="880"/>
    </location>
</feature>
<evidence type="ECO:0000256" key="3">
    <source>
        <dbReference type="ARBA" id="ARBA00022989"/>
    </source>
</evidence>
<comment type="subcellular location">
    <subcellularLocation>
        <location evidence="1">Membrane</location>
        <topology evidence="1">Multi-pass membrane protein</topology>
    </subcellularLocation>
</comment>
<feature type="transmembrane region" description="Helical" evidence="6">
    <location>
        <begin position="561"/>
        <end position="583"/>
    </location>
</feature>
<feature type="transmembrane region" description="Helical" evidence="6">
    <location>
        <begin position="6"/>
        <end position="25"/>
    </location>
</feature>
<proteinExistence type="predicted"/>
<feature type="transmembrane region" description="Helical" evidence="6">
    <location>
        <begin position="358"/>
        <end position="375"/>
    </location>
</feature>
<evidence type="ECO:0000313" key="9">
    <source>
        <dbReference type="Proteomes" id="UP000193922"/>
    </source>
</evidence>
<dbReference type="OrthoDB" id="68611at2759"/>
<keyword evidence="4 6" id="KW-0472">Membrane</keyword>
<feature type="domain" description="Integral membrane bound transporter" evidence="7">
    <location>
        <begin position="454"/>
        <end position="578"/>
    </location>
</feature>
<keyword evidence="3 6" id="KW-1133">Transmembrane helix</keyword>
<evidence type="ECO:0000256" key="5">
    <source>
        <dbReference type="SAM" id="MobiDB-lite"/>
    </source>
</evidence>
<dbReference type="Proteomes" id="UP000193922">
    <property type="component" value="Unassembled WGS sequence"/>
</dbReference>
<dbReference type="PANTHER" id="PTHR47804:SF3">
    <property type="entry name" value="PROTEIN BRE4"/>
    <property type="match status" value="1"/>
</dbReference>
<protein>
    <recommendedName>
        <fullName evidence="7">Integral membrane bound transporter domain-containing protein</fullName>
    </recommendedName>
</protein>
<evidence type="ECO:0000256" key="4">
    <source>
        <dbReference type="ARBA" id="ARBA00023136"/>
    </source>
</evidence>
<dbReference type="PANTHER" id="PTHR47804">
    <property type="entry name" value="60S RIBOSOMAL PROTEIN L19"/>
    <property type="match status" value="1"/>
</dbReference>
<feature type="transmembrane region" description="Helical" evidence="6">
    <location>
        <begin position="429"/>
        <end position="446"/>
    </location>
</feature>
<dbReference type="RefSeq" id="XP_040747663.1">
    <property type="nucleotide sequence ID" value="XM_040885263.1"/>
</dbReference>
<reference evidence="8 9" key="1">
    <citation type="submission" date="2016-07" db="EMBL/GenBank/DDBJ databases">
        <title>Pervasive Adenine N6-methylation of Active Genes in Fungi.</title>
        <authorList>
            <consortium name="DOE Joint Genome Institute"/>
            <person name="Mondo S.J."/>
            <person name="Dannebaum R.O."/>
            <person name="Kuo R.C."/>
            <person name="Labutti K."/>
            <person name="Haridas S."/>
            <person name="Kuo A."/>
            <person name="Salamov A."/>
            <person name="Ahrendt S.R."/>
            <person name="Lipzen A."/>
            <person name="Sullivan W."/>
            <person name="Andreopoulos W.B."/>
            <person name="Clum A."/>
            <person name="Lindquist E."/>
            <person name="Daum C."/>
            <person name="Ramamoorthy G.K."/>
            <person name="Gryganskyi A."/>
            <person name="Culley D."/>
            <person name="Magnuson J.K."/>
            <person name="James T.Y."/>
            <person name="O'Malley M.A."/>
            <person name="Stajich J.E."/>
            <person name="Spatafora J.W."/>
            <person name="Visel A."/>
            <person name="Grigoriev I.V."/>
        </authorList>
    </citation>
    <scope>NUCLEOTIDE SEQUENCE [LARGE SCALE GENOMIC DNA]</scope>
    <source>
        <strain evidence="8 9">ATCC 12442</strain>
    </source>
</reference>
<keyword evidence="9" id="KW-1185">Reference proteome</keyword>
<feature type="region of interest" description="Disordered" evidence="5">
    <location>
        <begin position="765"/>
        <end position="827"/>
    </location>
</feature>
<dbReference type="STRING" id="61395.A0A1Y1WLT3"/>
<dbReference type="Pfam" id="PF13515">
    <property type="entry name" value="FUSC_2"/>
    <property type="match status" value="1"/>
</dbReference>
<feature type="region of interest" description="Disordered" evidence="5">
    <location>
        <begin position="857"/>
        <end position="893"/>
    </location>
</feature>
<keyword evidence="2 6" id="KW-0812">Transmembrane</keyword>
<organism evidence="8 9">
    <name type="scientific">Linderina pennispora</name>
    <dbReference type="NCBI Taxonomy" id="61395"/>
    <lineage>
        <taxon>Eukaryota</taxon>
        <taxon>Fungi</taxon>
        <taxon>Fungi incertae sedis</taxon>
        <taxon>Zoopagomycota</taxon>
        <taxon>Kickxellomycotina</taxon>
        <taxon>Kickxellomycetes</taxon>
        <taxon>Kickxellales</taxon>
        <taxon>Kickxellaceae</taxon>
        <taxon>Linderina</taxon>
    </lineage>
</organism>
<name>A0A1Y1WLT3_9FUNG</name>
<evidence type="ECO:0000256" key="2">
    <source>
        <dbReference type="ARBA" id="ARBA00022692"/>
    </source>
</evidence>
<feature type="transmembrane region" description="Helical" evidence="6">
    <location>
        <begin position="458"/>
        <end position="475"/>
    </location>
</feature>
<feature type="compositionally biased region" description="Low complexity" evidence="5">
    <location>
        <begin position="791"/>
        <end position="804"/>
    </location>
</feature>
<evidence type="ECO:0000259" key="7">
    <source>
        <dbReference type="Pfam" id="PF13515"/>
    </source>
</evidence>
<gene>
    <name evidence="8" type="ORF">DL89DRAFT_254294</name>
</gene>
<feature type="transmembrane region" description="Helical" evidence="6">
    <location>
        <begin position="507"/>
        <end position="525"/>
    </location>
</feature>
<dbReference type="AlphaFoldDB" id="A0A1Y1WLT3"/>